<dbReference type="InterPro" id="IPR050097">
    <property type="entry name" value="Ferredoxin-NADP_redctase_2"/>
</dbReference>
<dbReference type="GO" id="GO:0000302">
    <property type="term" value="P:response to reactive oxygen species"/>
    <property type="evidence" value="ECO:0007669"/>
    <property type="project" value="InterPro"/>
</dbReference>
<evidence type="ECO:0000256" key="9">
    <source>
        <dbReference type="PIRSR" id="PIRSR000238-1"/>
    </source>
</evidence>
<comment type="similarity">
    <text evidence="1">Belongs to the class-II pyridine nucleotide-disulfide oxidoreductase family.</text>
</comment>
<evidence type="ECO:0000256" key="4">
    <source>
        <dbReference type="ARBA" id="ARBA00022827"/>
    </source>
</evidence>
<evidence type="ECO:0000256" key="3">
    <source>
        <dbReference type="ARBA" id="ARBA00022630"/>
    </source>
</evidence>
<dbReference type="FunFam" id="3.50.50.60:FF:000007">
    <property type="entry name" value="Alkyl hydroperoxide reductase, F subunit"/>
    <property type="match status" value="1"/>
</dbReference>
<dbReference type="CDD" id="cd02974">
    <property type="entry name" value="AhpF_NTD_N"/>
    <property type="match status" value="1"/>
</dbReference>
<evidence type="ECO:0000313" key="14">
    <source>
        <dbReference type="EMBL" id="KAB4482163.1"/>
    </source>
</evidence>
<evidence type="ECO:0000313" key="16">
    <source>
        <dbReference type="Proteomes" id="UP000440614"/>
    </source>
</evidence>
<feature type="binding site" evidence="9">
    <location>
        <begin position="219"/>
        <end position="234"/>
    </location>
    <ligand>
        <name>FAD</name>
        <dbReference type="ChEBI" id="CHEBI:57692"/>
    </ligand>
</feature>
<evidence type="ECO:0000313" key="13">
    <source>
        <dbReference type="EMBL" id="KAB4306840.1"/>
    </source>
</evidence>
<comment type="subunit">
    <text evidence="2">Homodimer.</text>
</comment>
<dbReference type="Pfam" id="PF07992">
    <property type="entry name" value="Pyr_redox_2"/>
    <property type="match status" value="1"/>
</dbReference>
<evidence type="ECO:0000256" key="2">
    <source>
        <dbReference type="ARBA" id="ARBA00011738"/>
    </source>
</evidence>
<dbReference type="Pfam" id="PF13192">
    <property type="entry name" value="Thioredoxin_3"/>
    <property type="match status" value="1"/>
</dbReference>
<evidence type="ECO:0000256" key="1">
    <source>
        <dbReference type="ARBA" id="ARBA00009333"/>
    </source>
</evidence>
<reference evidence="15 16" key="1">
    <citation type="journal article" date="2019" name="Nat. Med.">
        <title>A library of human gut bacterial isolates paired with longitudinal multiomics data enables mechanistic microbiome research.</title>
        <authorList>
            <person name="Poyet M."/>
            <person name="Groussin M."/>
            <person name="Gibbons S.M."/>
            <person name="Avila-Pacheco J."/>
            <person name="Jiang X."/>
            <person name="Kearney S.M."/>
            <person name="Perrotta A.R."/>
            <person name="Berdy B."/>
            <person name="Zhao S."/>
            <person name="Lieberman T.D."/>
            <person name="Swanson P.K."/>
            <person name="Smith M."/>
            <person name="Roesemann S."/>
            <person name="Alexander J.E."/>
            <person name="Rich S.A."/>
            <person name="Livny J."/>
            <person name="Vlamakis H."/>
            <person name="Clish C."/>
            <person name="Bullock K."/>
            <person name="Deik A."/>
            <person name="Scott J."/>
            <person name="Pierce K.A."/>
            <person name="Xavier R.J."/>
            <person name="Alm E.J."/>
        </authorList>
    </citation>
    <scope>NUCLEOTIDE SEQUENCE [LARGE SCALE GENOMIC DNA]</scope>
    <source>
        <strain evidence="14 15">BIOML-A162</strain>
        <strain evidence="13 16">BIOML-A188</strain>
    </source>
</reference>
<evidence type="ECO:0000256" key="8">
    <source>
        <dbReference type="ARBA" id="ARBA00023284"/>
    </source>
</evidence>
<feature type="domain" description="Thioredoxin-like fold" evidence="12">
    <location>
        <begin position="130"/>
        <end position="190"/>
    </location>
</feature>
<dbReference type="InterPro" id="IPR023753">
    <property type="entry name" value="FAD/NAD-binding_dom"/>
</dbReference>
<evidence type="ECO:0000259" key="11">
    <source>
        <dbReference type="Pfam" id="PF07992"/>
    </source>
</evidence>
<dbReference type="Proteomes" id="UP000436858">
    <property type="component" value="Unassembled WGS sequence"/>
</dbReference>
<comment type="caution">
    <text evidence="13">The sequence shown here is derived from an EMBL/GenBank/DDBJ whole genome shotgun (WGS) entry which is preliminary data.</text>
</comment>
<dbReference type="InterPro" id="IPR036249">
    <property type="entry name" value="Thioredoxin-like_sf"/>
</dbReference>
<protein>
    <submittedName>
        <fullName evidence="13">Alkyl hydroperoxide reductase subunit F</fullName>
    </submittedName>
</protein>
<dbReference type="OMA" id="LNPNIRH"/>
<feature type="domain" description="FAD/NAD(P)-binding" evidence="11">
    <location>
        <begin position="218"/>
        <end position="504"/>
    </location>
</feature>
<dbReference type="Proteomes" id="UP000440614">
    <property type="component" value="Unassembled WGS sequence"/>
</dbReference>
<dbReference type="PANTHER" id="PTHR48105">
    <property type="entry name" value="THIOREDOXIN REDUCTASE 1-RELATED-RELATED"/>
    <property type="match status" value="1"/>
</dbReference>
<organism evidence="13 16">
    <name type="scientific">Bacteroides thetaiotaomicron</name>
    <dbReference type="NCBI Taxonomy" id="818"/>
    <lineage>
        <taxon>Bacteria</taxon>
        <taxon>Pseudomonadati</taxon>
        <taxon>Bacteroidota</taxon>
        <taxon>Bacteroidia</taxon>
        <taxon>Bacteroidales</taxon>
        <taxon>Bacteroidaceae</taxon>
        <taxon>Bacteroides</taxon>
    </lineage>
</organism>
<evidence type="ECO:0000313" key="15">
    <source>
        <dbReference type="Proteomes" id="UP000436858"/>
    </source>
</evidence>
<dbReference type="PROSITE" id="PS00573">
    <property type="entry name" value="PYRIDINE_REDOX_2"/>
    <property type="match status" value="1"/>
</dbReference>
<comment type="cofactor">
    <cofactor evidence="9">
        <name>FAD</name>
        <dbReference type="ChEBI" id="CHEBI:57692"/>
    </cofactor>
    <text evidence="9">Binds 1 FAD per subunit.</text>
</comment>
<dbReference type="InterPro" id="IPR012081">
    <property type="entry name" value="Alkyl_hydroperoxide_Rdtase_suF"/>
</dbReference>
<dbReference type="InterPro" id="IPR012336">
    <property type="entry name" value="Thioredoxin-like_fold"/>
</dbReference>
<dbReference type="GO" id="GO:0051287">
    <property type="term" value="F:NAD binding"/>
    <property type="evidence" value="ECO:0007669"/>
    <property type="project" value="InterPro"/>
</dbReference>
<dbReference type="PRINTS" id="PR00469">
    <property type="entry name" value="PNDRDTASEII"/>
</dbReference>
<dbReference type="SUPFAM" id="SSF52833">
    <property type="entry name" value="Thioredoxin-like"/>
    <property type="match status" value="2"/>
</dbReference>
<dbReference type="InterPro" id="IPR036188">
    <property type="entry name" value="FAD/NAD-bd_sf"/>
</dbReference>
<dbReference type="CDD" id="cd03026">
    <property type="entry name" value="AhpF_NTD_C"/>
    <property type="match status" value="1"/>
</dbReference>
<dbReference type="PRINTS" id="PR00368">
    <property type="entry name" value="FADPNR"/>
</dbReference>
<dbReference type="AlphaFoldDB" id="A0A6I0MRL0"/>
<evidence type="ECO:0000256" key="5">
    <source>
        <dbReference type="ARBA" id="ARBA00023002"/>
    </source>
</evidence>
<dbReference type="GO" id="GO:0005829">
    <property type="term" value="C:cytosol"/>
    <property type="evidence" value="ECO:0007669"/>
    <property type="project" value="UniProtKB-ARBA"/>
</dbReference>
<dbReference type="GO" id="GO:0032991">
    <property type="term" value="C:protein-containing complex"/>
    <property type="evidence" value="ECO:0007669"/>
    <property type="project" value="UniProtKB-ARBA"/>
</dbReference>
<keyword evidence="7 10" id="KW-1015">Disulfide bond</keyword>
<dbReference type="InterPro" id="IPR008255">
    <property type="entry name" value="Pyr_nucl-diS_OxRdtase_2_AS"/>
</dbReference>
<dbReference type="PIRSF" id="PIRSF000238">
    <property type="entry name" value="AhpF"/>
    <property type="match status" value="1"/>
</dbReference>
<dbReference type="GO" id="GO:0016668">
    <property type="term" value="F:oxidoreductase activity, acting on a sulfur group of donors, NAD(P) as acceptor"/>
    <property type="evidence" value="ECO:0007669"/>
    <property type="project" value="UniProtKB-ARBA"/>
</dbReference>
<dbReference type="EMBL" id="WCSY01000027">
    <property type="protein sequence ID" value="KAB4306840.1"/>
    <property type="molecule type" value="Genomic_DNA"/>
</dbReference>
<sequence>MKGEREMLEPALKEQLKGIFAGLEADFTFDISVSASHESRAELLELLSDVAECSDHITCMVNEGSGLKFTIGKNGKPTEITFRAIPNGHEFTSLLLAILNLDGKGKNFPDEAVCNRVKALKGPIHLVTYVSLTCTNCPDVVQALNAMTTLNPSITHEMVDGALYQDEVDALKIQGVPSVFADGKLLHVGRGEFGELLAKLEAQYGIDETKVETEVKEYDVIVAGGGPAGVSAAIYSARKGLRVAIVAERVGGQVKETVGIENLISVPETTGSELADNLKTHLLRYPVDLLEQRKIEKVELAGKDKLVTTSVGEKFIAPALIIATGASWRKLNVPGENDYIGRGVAFCPHCDGPFYKGKQVAVVGGGNSGIEAAIDLAGICSKVTVFEFMDELKADNVLQERLKSLPNVEVFVSSQTTEVIGNGDKLTALRIKDRKTEEERLVELDGVFVQIGLSANSSVFRDIVETNRPGEIVIDAHCRTNVTGIYAAGDVSTVPYKQIIISMGEGAKAALSAFDDRVRGLIV</sequence>
<gene>
    <name evidence="13" type="primary">ahpF</name>
    <name evidence="14" type="ORF">GAN91_11855</name>
    <name evidence="13" type="ORF">GAO51_22935</name>
</gene>
<evidence type="ECO:0000259" key="12">
    <source>
        <dbReference type="Pfam" id="PF13192"/>
    </source>
</evidence>
<dbReference type="SUPFAM" id="SSF51905">
    <property type="entry name" value="FAD/NAD(P)-binding domain"/>
    <property type="match status" value="1"/>
</dbReference>
<dbReference type="InterPro" id="IPR044141">
    <property type="entry name" value="AhpF_NTD_C"/>
</dbReference>
<dbReference type="NCBIfam" id="TIGR03140">
    <property type="entry name" value="AhpF"/>
    <property type="match status" value="1"/>
</dbReference>
<dbReference type="InterPro" id="IPR044142">
    <property type="entry name" value="AhpF_NTD_N"/>
</dbReference>
<keyword evidence="4 9" id="KW-0274">FAD</keyword>
<name>A0A6I0MRL0_BACT4</name>
<feature type="binding site" evidence="9">
    <location>
        <begin position="480"/>
        <end position="490"/>
    </location>
    <ligand>
        <name>FAD</name>
        <dbReference type="ChEBI" id="CHEBI:57692"/>
    </ligand>
</feature>
<dbReference type="Gene3D" id="3.50.50.60">
    <property type="entry name" value="FAD/NAD(P)-binding domain"/>
    <property type="match status" value="2"/>
</dbReference>
<feature type="disulfide bond" description="Redox-active" evidence="10">
    <location>
        <begin position="347"/>
        <end position="350"/>
    </location>
</feature>
<dbReference type="Gene3D" id="3.40.30.80">
    <property type="match status" value="1"/>
</dbReference>
<evidence type="ECO:0000256" key="6">
    <source>
        <dbReference type="ARBA" id="ARBA00023027"/>
    </source>
</evidence>
<dbReference type="GO" id="GO:0102039">
    <property type="term" value="F:NADH-dependent peroxiredoxin activity"/>
    <property type="evidence" value="ECO:0007669"/>
    <property type="project" value="InterPro"/>
</dbReference>
<evidence type="ECO:0000256" key="10">
    <source>
        <dbReference type="PIRSR" id="PIRSR000238-2"/>
    </source>
</evidence>
<keyword evidence="6" id="KW-0520">NAD</keyword>
<keyword evidence="3" id="KW-0285">Flavoprotein</keyword>
<keyword evidence="5" id="KW-0560">Oxidoreductase</keyword>
<accession>A0A6I0MRL0</accession>
<evidence type="ECO:0000256" key="7">
    <source>
        <dbReference type="ARBA" id="ARBA00023157"/>
    </source>
</evidence>
<dbReference type="GO" id="GO:0050660">
    <property type="term" value="F:flavin adenine dinucleotide binding"/>
    <property type="evidence" value="ECO:0007669"/>
    <property type="project" value="InterPro"/>
</dbReference>
<dbReference type="EMBL" id="WCRY01000010">
    <property type="protein sequence ID" value="KAB4482163.1"/>
    <property type="molecule type" value="Genomic_DNA"/>
</dbReference>
<keyword evidence="8 10" id="KW-0676">Redox-active center</keyword>
<proteinExistence type="inferred from homology"/>